<evidence type="ECO:0000313" key="3">
    <source>
        <dbReference type="Proteomes" id="UP000283469"/>
    </source>
</evidence>
<reference evidence="2 3" key="1">
    <citation type="submission" date="2018-08" db="EMBL/GenBank/DDBJ databases">
        <title>Sphingobium sp. EO9.</title>
        <authorList>
            <person name="Park Y."/>
            <person name="Kim K.H."/>
            <person name="Jeon C.O."/>
        </authorList>
    </citation>
    <scope>NUCLEOTIDE SEQUENCE [LARGE SCALE GENOMIC DNA]</scope>
    <source>
        <strain evidence="2 3">EO9</strain>
    </source>
</reference>
<sequence>MGRRELIILDSSALLAVLLGEKGADAVLPVMRESILSSVNLSETLERGIAQGHAAQKLVAQIERFGVDIRPFDRDQALIAADLRAVTRSRGLSLGDRACLALARSLDAPVLTADQVWAELDIGIDIRLIR</sequence>
<keyword evidence="3" id="KW-1185">Reference proteome</keyword>
<organism evidence="2 3">
    <name type="scientific">Sphingobium terrigena</name>
    <dbReference type="NCBI Taxonomy" id="2304063"/>
    <lineage>
        <taxon>Bacteria</taxon>
        <taxon>Pseudomonadati</taxon>
        <taxon>Pseudomonadota</taxon>
        <taxon>Alphaproteobacteria</taxon>
        <taxon>Sphingomonadales</taxon>
        <taxon>Sphingomonadaceae</taxon>
        <taxon>Sphingobium</taxon>
    </lineage>
</organism>
<accession>A0A418YY13</accession>
<feature type="domain" description="PIN" evidence="1">
    <location>
        <begin position="7"/>
        <end position="121"/>
    </location>
</feature>
<dbReference type="SUPFAM" id="SSF88723">
    <property type="entry name" value="PIN domain-like"/>
    <property type="match status" value="1"/>
</dbReference>
<proteinExistence type="predicted"/>
<dbReference type="AlphaFoldDB" id="A0A418YY13"/>
<dbReference type="Gene3D" id="3.40.50.1010">
    <property type="entry name" value="5'-nuclease"/>
    <property type="match status" value="1"/>
</dbReference>
<dbReference type="CDD" id="cd18682">
    <property type="entry name" value="PIN_VapC-like"/>
    <property type="match status" value="1"/>
</dbReference>
<dbReference type="InterPro" id="IPR002716">
    <property type="entry name" value="PIN_dom"/>
</dbReference>
<comment type="caution">
    <text evidence="2">The sequence shown here is derived from an EMBL/GenBank/DDBJ whole genome shotgun (WGS) entry which is preliminary data.</text>
</comment>
<evidence type="ECO:0000313" key="2">
    <source>
        <dbReference type="EMBL" id="RJG57749.1"/>
    </source>
</evidence>
<name>A0A418YY13_9SPHN</name>
<dbReference type="OrthoDB" id="286092at2"/>
<evidence type="ECO:0000259" key="1">
    <source>
        <dbReference type="Pfam" id="PF01850"/>
    </source>
</evidence>
<protein>
    <submittedName>
        <fullName evidence="2">PIN domain-containing protein</fullName>
    </submittedName>
</protein>
<dbReference type="InterPro" id="IPR029060">
    <property type="entry name" value="PIN-like_dom_sf"/>
</dbReference>
<dbReference type="Pfam" id="PF01850">
    <property type="entry name" value="PIN"/>
    <property type="match status" value="1"/>
</dbReference>
<gene>
    <name evidence="2" type="ORF">D0Z70_00550</name>
</gene>
<dbReference type="Proteomes" id="UP000283469">
    <property type="component" value="Unassembled WGS sequence"/>
</dbReference>
<dbReference type="EMBL" id="QVRA01000001">
    <property type="protein sequence ID" value="RJG57749.1"/>
    <property type="molecule type" value="Genomic_DNA"/>
</dbReference>